<organism evidence="1 2">
    <name type="scientific">Chiloscyllium punctatum</name>
    <name type="common">Brownbanded bambooshark</name>
    <name type="synonym">Hemiscyllium punctatum</name>
    <dbReference type="NCBI Taxonomy" id="137246"/>
    <lineage>
        <taxon>Eukaryota</taxon>
        <taxon>Metazoa</taxon>
        <taxon>Chordata</taxon>
        <taxon>Craniata</taxon>
        <taxon>Vertebrata</taxon>
        <taxon>Chondrichthyes</taxon>
        <taxon>Elasmobranchii</taxon>
        <taxon>Galeomorphii</taxon>
        <taxon>Galeoidea</taxon>
        <taxon>Orectolobiformes</taxon>
        <taxon>Hemiscylliidae</taxon>
        <taxon>Chiloscyllium</taxon>
    </lineage>
</organism>
<dbReference type="InterPro" id="IPR052859">
    <property type="entry name" value="LRR-IQ_domain_protein"/>
</dbReference>
<dbReference type="AlphaFoldDB" id="A0A401SZD9"/>
<dbReference type="PANTHER" id="PTHR46723:SF1">
    <property type="entry name" value="LEUCINE-RICH REPEAT AND IQ DOMAIN-CONTAINING PROTEIN 3"/>
    <property type="match status" value="1"/>
</dbReference>
<proteinExistence type="predicted"/>
<dbReference type="InterPro" id="IPR032675">
    <property type="entry name" value="LRR_dom_sf"/>
</dbReference>
<feature type="non-terminal residue" evidence="1">
    <location>
        <position position="1"/>
    </location>
</feature>
<reference evidence="1 2" key="1">
    <citation type="journal article" date="2018" name="Nat. Ecol. Evol.">
        <title>Shark genomes provide insights into elasmobranch evolution and the origin of vertebrates.</title>
        <authorList>
            <person name="Hara Y"/>
            <person name="Yamaguchi K"/>
            <person name="Onimaru K"/>
            <person name="Kadota M"/>
            <person name="Koyanagi M"/>
            <person name="Keeley SD"/>
            <person name="Tatsumi K"/>
            <person name="Tanaka K"/>
            <person name="Motone F"/>
            <person name="Kageyama Y"/>
            <person name="Nozu R"/>
            <person name="Adachi N"/>
            <person name="Nishimura O"/>
            <person name="Nakagawa R"/>
            <person name="Tanegashima C"/>
            <person name="Kiyatake I"/>
            <person name="Matsumoto R"/>
            <person name="Murakumo K"/>
            <person name="Nishida K"/>
            <person name="Terakita A"/>
            <person name="Kuratani S"/>
            <person name="Sato K"/>
            <person name="Hyodo S Kuraku.S."/>
        </authorList>
    </citation>
    <scope>NUCLEOTIDE SEQUENCE [LARGE SCALE GENOMIC DNA]</scope>
</reference>
<protein>
    <submittedName>
        <fullName evidence="1">Uncharacterized protein</fullName>
    </submittedName>
</protein>
<accession>A0A401SZD9</accession>
<evidence type="ECO:0000313" key="1">
    <source>
        <dbReference type="EMBL" id="GCC35750.1"/>
    </source>
</evidence>
<name>A0A401SZD9_CHIPU</name>
<feature type="non-terminal residue" evidence="1">
    <location>
        <position position="282"/>
    </location>
</feature>
<dbReference type="OrthoDB" id="676979at2759"/>
<dbReference type="SUPFAM" id="SSF52058">
    <property type="entry name" value="L domain-like"/>
    <property type="match status" value="1"/>
</dbReference>
<dbReference type="Proteomes" id="UP000287033">
    <property type="component" value="Unassembled WGS sequence"/>
</dbReference>
<keyword evidence="2" id="KW-1185">Reference proteome</keyword>
<sequence>IINLPDEYFWTDLKCLQVLFLHDNIIGDIRNAKSLFSCPNLIILTLFDTPVSLLPNYRHHVVNGILSLKALDHFVIADEEIIEDCLQRKYFKALSPHFFFHLPSPPKTSTWQSELDHLRTLLSTINNILAHHSPVLIIQRWIRGFLTRRKLSSAPDAYNSQHPPRKTLNVQLCSRGIHVLQDGSVWVAGSRGKEDGQCNSVQLQIDKNKLQIDLLEDRCEANEITSGLYPPISQWKMENTPNLKPNKSNVFQPRTFRQPVFDPNSGNIDLQEHIYIYSAVFQ</sequence>
<dbReference type="STRING" id="137246.A0A401SZD9"/>
<dbReference type="PANTHER" id="PTHR46723">
    <property type="entry name" value="LEUCINE-RICH REPEAT AND IQ DOMAIN-CONTAINING PROTEIN 3"/>
    <property type="match status" value="1"/>
</dbReference>
<evidence type="ECO:0000313" key="2">
    <source>
        <dbReference type="Proteomes" id="UP000287033"/>
    </source>
</evidence>
<dbReference type="PROSITE" id="PS50096">
    <property type="entry name" value="IQ"/>
    <property type="match status" value="1"/>
</dbReference>
<comment type="caution">
    <text evidence="1">The sequence shown here is derived from an EMBL/GenBank/DDBJ whole genome shotgun (WGS) entry which is preliminary data.</text>
</comment>
<dbReference type="Gene3D" id="3.80.10.10">
    <property type="entry name" value="Ribonuclease Inhibitor"/>
    <property type="match status" value="1"/>
</dbReference>
<gene>
    <name evidence="1" type="ORF">chiPu_0014238</name>
</gene>
<dbReference type="EMBL" id="BEZZ01000740">
    <property type="protein sequence ID" value="GCC35750.1"/>
    <property type="molecule type" value="Genomic_DNA"/>
</dbReference>